<dbReference type="Gene3D" id="3.30.70.340">
    <property type="entry name" value="Metallocarboxypeptidase-like"/>
    <property type="match status" value="1"/>
</dbReference>
<dbReference type="FunFam" id="3.40.630.10:FF:000040">
    <property type="entry name" value="zinc carboxypeptidase"/>
    <property type="match status" value="1"/>
</dbReference>
<comment type="similarity">
    <text evidence="3 14">Belongs to the peptidase M14 family.</text>
</comment>
<evidence type="ECO:0000256" key="16">
    <source>
        <dbReference type="SAM" id="SignalP"/>
    </source>
</evidence>
<keyword evidence="19" id="KW-1185">Reference proteome</keyword>
<evidence type="ECO:0000256" key="7">
    <source>
        <dbReference type="ARBA" id="ARBA00022723"/>
    </source>
</evidence>
<keyword evidence="9" id="KW-0378">Hydrolase</keyword>
<reference evidence="18 19" key="1">
    <citation type="submission" date="2020-11" db="EMBL/GenBank/DDBJ databases">
        <authorList>
            <person name="Wallbank WR R."/>
            <person name="Pardo Diaz C."/>
            <person name="Kozak K."/>
            <person name="Martin S."/>
            <person name="Jiggins C."/>
            <person name="Moest M."/>
            <person name="Warren A I."/>
            <person name="Generalovic N T."/>
            <person name="Byers J.R.P. K."/>
            <person name="Montejo-Kovacevich G."/>
            <person name="Yen C E."/>
        </authorList>
    </citation>
    <scope>NUCLEOTIDE SEQUENCE [LARGE SCALE GENOMIC DNA]</scope>
</reference>
<feature type="region of interest" description="Disordered" evidence="15">
    <location>
        <begin position="44"/>
        <end position="113"/>
    </location>
</feature>
<comment type="function">
    <text evidence="13">Involved in the digestion of the blood meal.</text>
</comment>
<evidence type="ECO:0000256" key="8">
    <source>
        <dbReference type="ARBA" id="ARBA00022729"/>
    </source>
</evidence>
<dbReference type="CDD" id="cd03860">
    <property type="entry name" value="M14_CP_A-B_like"/>
    <property type="match status" value="1"/>
</dbReference>
<evidence type="ECO:0000256" key="2">
    <source>
        <dbReference type="ARBA" id="ARBA00004613"/>
    </source>
</evidence>
<evidence type="ECO:0000256" key="14">
    <source>
        <dbReference type="PROSITE-ProRule" id="PRU01379"/>
    </source>
</evidence>
<keyword evidence="11" id="KW-0482">Metalloprotease</keyword>
<dbReference type="InterPro" id="IPR036990">
    <property type="entry name" value="M14A-like_propep"/>
</dbReference>
<feature type="compositionally biased region" description="Basic and acidic residues" evidence="15">
    <location>
        <begin position="44"/>
        <end position="62"/>
    </location>
</feature>
<feature type="chain" id="PRO_5031101413" description="Peptidase M14 domain-containing protein" evidence="16">
    <location>
        <begin position="22"/>
        <end position="509"/>
    </location>
</feature>
<dbReference type="InterPro" id="IPR003146">
    <property type="entry name" value="M14A_act_pep"/>
</dbReference>
<keyword evidence="6" id="KW-0645">Protease</keyword>
<comment type="cofactor">
    <cofactor evidence="1">
        <name>Zn(2+)</name>
        <dbReference type="ChEBI" id="CHEBI:29105"/>
    </cofactor>
</comment>
<protein>
    <recommendedName>
        <fullName evidence="17">Peptidase M14 domain-containing protein</fullName>
    </recommendedName>
</protein>
<keyword evidence="4" id="KW-0964">Secreted</keyword>
<dbReference type="GO" id="GO:0008270">
    <property type="term" value="F:zinc ion binding"/>
    <property type="evidence" value="ECO:0007669"/>
    <property type="project" value="InterPro"/>
</dbReference>
<dbReference type="SUPFAM" id="SSF53187">
    <property type="entry name" value="Zn-dependent exopeptidases"/>
    <property type="match status" value="1"/>
</dbReference>
<dbReference type="SMART" id="SM00631">
    <property type="entry name" value="Zn_pept"/>
    <property type="match status" value="1"/>
</dbReference>
<evidence type="ECO:0000256" key="6">
    <source>
        <dbReference type="ARBA" id="ARBA00022670"/>
    </source>
</evidence>
<evidence type="ECO:0000256" key="11">
    <source>
        <dbReference type="ARBA" id="ARBA00023049"/>
    </source>
</evidence>
<dbReference type="PRINTS" id="PR00765">
    <property type="entry name" value="CRBOXYPTASEA"/>
</dbReference>
<feature type="signal peptide" evidence="16">
    <location>
        <begin position="1"/>
        <end position="21"/>
    </location>
</feature>
<proteinExistence type="inferred from homology"/>
<keyword evidence="8 16" id="KW-0732">Signal</keyword>
<feature type="domain" description="Peptidase M14" evidence="17">
    <location>
        <begin position="215"/>
        <end position="504"/>
    </location>
</feature>
<evidence type="ECO:0000256" key="10">
    <source>
        <dbReference type="ARBA" id="ARBA00022833"/>
    </source>
</evidence>
<dbReference type="PANTHER" id="PTHR11705">
    <property type="entry name" value="PROTEASE FAMILY M14 CARBOXYPEPTIDASE A,B"/>
    <property type="match status" value="1"/>
</dbReference>
<dbReference type="FunCoup" id="A0A7R8YZI5">
    <property type="interactions" value="19"/>
</dbReference>
<evidence type="ECO:0000256" key="5">
    <source>
        <dbReference type="ARBA" id="ARBA00022645"/>
    </source>
</evidence>
<comment type="subcellular location">
    <subcellularLocation>
        <location evidence="2">Secreted</location>
    </subcellularLocation>
</comment>
<evidence type="ECO:0000313" key="18">
    <source>
        <dbReference type="EMBL" id="CAD7091294.1"/>
    </source>
</evidence>
<dbReference type="OMA" id="IGHITEY"/>
<gene>
    <name evidence="18" type="ORF">HERILL_LOCUS13717</name>
</gene>
<dbReference type="EMBL" id="LR899013">
    <property type="protein sequence ID" value="CAD7091294.1"/>
    <property type="molecule type" value="Genomic_DNA"/>
</dbReference>
<dbReference type="Pfam" id="PF02244">
    <property type="entry name" value="Propep_M14"/>
    <property type="match status" value="1"/>
</dbReference>
<evidence type="ECO:0000256" key="3">
    <source>
        <dbReference type="ARBA" id="ARBA00005988"/>
    </source>
</evidence>
<dbReference type="PROSITE" id="PS52035">
    <property type="entry name" value="PEPTIDASE_M14"/>
    <property type="match status" value="1"/>
</dbReference>
<evidence type="ECO:0000256" key="13">
    <source>
        <dbReference type="ARBA" id="ARBA00057299"/>
    </source>
</evidence>
<feature type="compositionally biased region" description="Acidic residues" evidence="15">
    <location>
        <begin position="82"/>
        <end position="106"/>
    </location>
</feature>
<evidence type="ECO:0000256" key="9">
    <source>
        <dbReference type="ARBA" id="ARBA00022801"/>
    </source>
</evidence>
<dbReference type="GO" id="GO:0006508">
    <property type="term" value="P:proteolysis"/>
    <property type="evidence" value="ECO:0007669"/>
    <property type="project" value="UniProtKB-KW"/>
</dbReference>
<dbReference type="Gene3D" id="3.40.630.10">
    <property type="entry name" value="Zn peptidases"/>
    <property type="match status" value="1"/>
</dbReference>
<dbReference type="Proteomes" id="UP000594454">
    <property type="component" value="Chromosome 5"/>
</dbReference>
<accession>A0A7R8YZI5</accession>
<keyword evidence="12" id="KW-1015">Disulfide bond</keyword>
<name>A0A7R8YZI5_HERIL</name>
<dbReference type="AlphaFoldDB" id="A0A7R8YZI5"/>
<feature type="active site" description="Proton donor/acceptor" evidence="14">
    <location>
        <position position="470"/>
    </location>
</feature>
<organism evidence="18 19">
    <name type="scientific">Hermetia illucens</name>
    <name type="common">Black soldier fly</name>
    <dbReference type="NCBI Taxonomy" id="343691"/>
    <lineage>
        <taxon>Eukaryota</taxon>
        <taxon>Metazoa</taxon>
        <taxon>Ecdysozoa</taxon>
        <taxon>Arthropoda</taxon>
        <taxon>Hexapoda</taxon>
        <taxon>Insecta</taxon>
        <taxon>Pterygota</taxon>
        <taxon>Neoptera</taxon>
        <taxon>Endopterygota</taxon>
        <taxon>Diptera</taxon>
        <taxon>Brachycera</taxon>
        <taxon>Stratiomyomorpha</taxon>
        <taxon>Stratiomyidae</taxon>
        <taxon>Hermetiinae</taxon>
        <taxon>Hermetia</taxon>
    </lineage>
</organism>
<dbReference type="Pfam" id="PF00246">
    <property type="entry name" value="Peptidase_M14"/>
    <property type="match status" value="1"/>
</dbReference>
<evidence type="ECO:0000256" key="15">
    <source>
        <dbReference type="SAM" id="MobiDB-lite"/>
    </source>
</evidence>
<dbReference type="InParanoid" id="A0A7R8YZI5"/>
<keyword evidence="7" id="KW-0479">Metal-binding</keyword>
<dbReference type="SUPFAM" id="SSF54897">
    <property type="entry name" value="Protease propeptides/inhibitors"/>
    <property type="match status" value="1"/>
</dbReference>
<sequence>MSPRRVLVLSVVLVILCGVHNSNQCAKKDHGDADHQHNEQIIRSEIPEERSVGEPSVHHEDKDDIQDAESNNLEQTKRLGPEPEEEEEEEEEDLDVEELAEGEMEDAEKTAPARYDGAQLWRIHTSNVSNQDVIKLFESQYDGCVWKTKDDFVDVFLEPHRQEEARRALRDFDVPYEVSINDVQNLIDAQHRSREKKPRRDKRQAQASHQLTWDSYHDLGDIYGYMRTLSQKYPTICKLVNIGKSVEGRGILAMKVAGPKSQRVIWVDGGIHAREWISVASVMYVMDQFIRYWAKQPAHIRSATWYFLPVMNPDGYQYSRTTDRLWRKNRRNFGSCHGVDLNRNFDFKWTGVGASNNPCDMTYRGPKGLSEPESRSVAQFMEKLPRKPVAYITLHSYGQYVLYPWGFASAIPSDHRLLKQTGLDAAESAKLIDGALYTVAPAFQPFGAAAGGSDDWAKGHLKVKYVYTIELRDKGRYGFLLPTNLIRVTCREALTMIGVISKASLNVQQ</sequence>
<dbReference type="GO" id="GO:0005615">
    <property type="term" value="C:extracellular space"/>
    <property type="evidence" value="ECO:0007669"/>
    <property type="project" value="TreeGrafter"/>
</dbReference>
<dbReference type="PANTHER" id="PTHR11705:SF91">
    <property type="entry name" value="FI01817P-RELATED"/>
    <property type="match status" value="1"/>
</dbReference>
<keyword evidence="5" id="KW-0121">Carboxypeptidase</keyword>
<feature type="region of interest" description="Disordered" evidence="15">
    <location>
        <begin position="187"/>
        <end position="208"/>
    </location>
</feature>
<evidence type="ECO:0000259" key="17">
    <source>
        <dbReference type="PROSITE" id="PS52035"/>
    </source>
</evidence>
<evidence type="ECO:0000256" key="4">
    <source>
        <dbReference type="ARBA" id="ARBA00022525"/>
    </source>
</evidence>
<dbReference type="GO" id="GO:0004181">
    <property type="term" value="F:metallocarboxypeptidase activity"/>
    <property type="evidence" value="ECO:0007669"/>
    <property type="project" value="InterPro"/>
</dbReference>
<feature type="compositionally biased region" description="Basic residues" evidence="15">
    <location>
        <begin position="193"/>
        <end position="202"/>
    </location>
</feature>
<evidence type="ECO:0000256" key="1">
    <source>
        <dbReference type="ARBA" id="ARBA00001947"/>
    </source>
</evidence>
<evidence type="ECO:0000256" key="12">
    <source>
        <dbReference type="ARBA" id="ARBA00023157"/>
    </source>
</evidence>
<dbReference type="OrthoDB" id="3626597at2759"/>
<dbReference type="InterPro" id="IPR000834">
    <property type="entry name" value="Peptidase_M14"/>
</dbReference>
<evidence type="ECO:0000313" key="19">
    <source>
        <dbReference type="Proteomes" id="UP000594454"/>
    </source>
</evidence>
<keyword evidence="10" id="KW-0862">Zinc</keyword>